<gene>
    <name evidence="2" type="ORF">E6C70_16160</name>
</gene>
<dbReference type="AlphaFoldDB" id="A0A4S4FG62"/>
<dbReference type="PANTHER" id="PTHR43130">
    <property type="entry name" value="ARAC-FAMILY TRANSCRIPTIONAL REGULATOR"/>
    <property type="match status" value="1"/>
</dbReference>
<evidence type="ECO:0000313" key="3">
    <source>
        <dbReference type="Proteomes" id="UP000307380"/>
    </source>
</evidence>
<dbReference type="Gene3D" id="3.40.50.880">
    <property type="match status" value="1"/>
</dbReference>
<dbReference type="RefSeq" id="WP_136425572.1">
    <property type="nucleotide sequence ID" value="NZ_OZ241748.1"/>
</dbReference>
<dbReference type="InterPro" id="IPR052158">
    <property type="entry name" value="INH-QAR"/>
</dbReference>
<accession>A0A4S4FG62</accession>
<name>A0A4S4FG62_9MICO</name>
<comment type="caution">
    <text evidence="2">The sequence shown here is derived from an EMBL/GenBank/DDBJ whole genome shotgun (WGS) entry which is preliminary data.</text>
</comment>
<dbReference type="OrthoDB" id="3194870at2"/>
<protein>
    <submittedName>
        <fullName evidence="2">DJ-1/PfpI family protein</fullName>
    </submittedName>
</protein>
<reference evidence="2 3" key="1">
    <citation type="submission" date="2019-04" db="EMBL/GenBank/DDBJ databases">
        <authorList>
            <person name="Jiang L."/>
        </authorList>
    </citation>
    <scope>NUCLEOTIDE SEQUENCE [LARGE SCALE GENOMIC DNA]</scope>
    <source>
        <strain evidence="2 3">YIM 131861</strain>
    </source>
</reference>
<dbReference type="Proteomes" id="UP000307380">
    <property type="component" value="Unassembled WGS sequence"/>
</dbReference>
<evidence type="ECO:0000259" key="1">
    <source>
        <dbReference type="Pfam" id="PF01965"/>
    </source>
</evidence>
<dbReference type="SUPFAM" id="SSF52317">
    <property type="entry name" value="Class I glutamine amidotransferase-like"/>
    <property type="match status" value="1"/>
</dbReference>
<organism evidence="2 3">
    <name type="scientific">Orlajensenia flava</name>
    <dbReference type="NCBI Taxonomy" id="2565934"/>
    <lineage>
        <taxon>Bacteria</taxon>
        <taxon>Bacillati</taxon>
        <taxon>Actinomycetota</taxon>
        <taxon>Actinomycetes</taxon>
        <taxon>Micrococcales</taxon>
        <taxon>Microbacteriaceae</taxon>
        <taxon>Orlajensenia</taxon>
    </lineage>
</organism>
<proteinExistence type="predicted"/>
<dbReference type="EMBL" id="SSSN01000015">
    <property type="protein sequence ID" value="THG29183.1"/>
    <property type="molecule type" value="Genomic_DNA"/>
</dbReference>
<dbReference type="Pfam" id="PF01965">
    <property type="entry name" value="DJ-1_PfpI"/>
    <property type="match status" value="1"/>
</dbReference>
<evidence type="ECO:0000313" key="2">
    <source>
        <dbReference type="EMBL" id="THG29183.1"/>
    </source>
</evidence>
<dbReference type="InterPro" id="IPR029062">
    <property type="entry name" value="Class_I_gatase-like"/>
</dbReference>
<keyword evidence="3" id="KW-1185">Reference proteome</keyword>
<dbReference type="InterPro" id="IPR002818">
    <property type="entry name" value="DJ-1/PfpI"/>
</dbReference>
<dbReference type="PANTHER" id="PTHR43130:SF3">
    <property type="entry name" value="HTH-TYPE TRANSCRIPTIONAL REGULATOR RV1931C"/>
    <property type="match status" value="1"/>
</dbReference>
<sequence length="197" mass="21274">MRIEIVVFDGFDEIDAFGPFEVLSTEGFSTSLVVIGPPRTIISQGGLQLVIADSLGDPDGVVVPGGGWLNRAVRGSWAEVEKGDLTEALRGKASQVQWLASVCTGALVLAAAGLLEGRFATTNRNAFDELRPHVRDVLSARVVDEGDRITAAGLTAGIDLGLWIIERTLGRERADQRAGEIEYERQGRVWTKRNSND</sequence>
<feature type="domain" description="DJ-1/PfpI" evidence="1">
    <location>
        <begin position="1"/>
        <end position="166"/>
    </location>
</feature>